<dbReference type="PROSITE" id="PS51186">
    <property type="entry name" value="GNAT"/>
    <property type="match status" value="1"/>
</dbReference>
<gene>
    <name evidence="2" type="ORF">GCM10010470_24510</name>
</gene>
<protein>
    <submittedName>
        <fullName evidence="2">GNAT family N-acetyltransferase</fullName>
    </submittedName>
</protein>
<organism evidence="2 3">
    <name type="scientific">Saccharopolyspora taberi</name>
    <dbReference type="NCBI Taxonomy" id="60895"/>
    <lineage>
        <taxon>Bacteria</taxon>
        <taxon>Bacillati</taxon>
        <taxon>Actinomycetota</taxon>
        <taxon>Actinomycetes</taxon>
        <taxon>Pseudonocardiales</taxon>
        <taxon>Pseudonocardiaceae</taxon>
        <taxon>Saccharopolyspora</taxon>
    </lineage>
</organism>
<dbReference type="Gene3D" id="3.40.630.30">
    <property type="match status" value="1"/>
</dbReference>
<dbReference type="RefSeq" id="WP_344679704.1">
    <property type="nucleotide sequence ID" value="NZ_BAAAUX010000011.1"/>
</dbReference>
<dbReference type="Proteomes" id="UP001500979">
    <property type="component" value="Unassembled WGS sequence"/>
</dbReference>
<reference evidence="2 3" key="1">
    <citation type="journal article" date="2019" name="Int. J. Syst. Evol. Microbiol.">
        <title>The Global Catalogue of Microorganisms (GCM) 10K type strain sequencing project: providing services to taxonomists for standard genome sequencing and annotation.</title>
        <authorList>
            <consortium name="The Broad Institute Genomics Platform"/>
            <consortium name="The Broad Institute Genome Sequencing Center for Infectious Disease"/>
            <person name="Wu L."/>
            <person name="Ma J."/>
        </authorList>
    </citation>
    <scope>NUCLEOTIDE SEQUENCE [LARGE SCALE GENOMIC DNA]</scope>
    <source>
        <strain evidence="2 3">JCM 9383</strain>
    </source>
</reference>
<proteinExistence type="predicted"/>
<dbReference type="PANTHER" id="PTHR43792:SF1">
    <property type="entry name" value="N-ACETYLTRANSFERASE DOMAIN-CONTAINING PROTEIN"/>
    <property type="match status" value="1"/>
</dbReference>
<accession>A0ABN3VEL7</accession>
<evidence type="ECO:0000313" key="2">
    <source>
        <dbReference type="EMBL" id="GAA2788978.1"/>
    </source>
</evidence>
<name>A0ABN3VEL7_9PSEU</name>
<dbReference type="InterPro" id="IPR000182">
    <property type="entry name" value="GNAT_dom"/>
</dbReference>
<dbReference type="PANTHER" id="PTHR43792">
    <property type="entry name" value="GNAT FAMILY, PUTATIVE (AFU_ORTHOLOGUE AFUA_3G00765)-RELATED-RELATED"/>
    <property type="match status" value="1"/>
</dbReference>
<dbReference type="Pfam" id="PF13302">
    <property type="entry name" value="Acetyltransf_3"/>
    <property type="match status" value="1"/>
</dbReference>
<sequence>MELFLETERLLLRRMTDDDLDELSALHNDPDVMRYLNGGKPVGRAEIESWLGRVRELYARYEGYGYWPAIERSTGAFLGWFLLRPKDTDEPGHVELGYRLHRSAWGRGYATEGSLALLRKAFDELGAHRVYAHTMVVNHASRRVMEKIGLHHVRTFDGDFPEPIEGSEHGEVEYAMDLAGWAARR</sequence>
<evidence type="ECO:0000313" key="3">
    <source>
        <dbReference type="Proteomes" id="UP001500979"/>
    </source>
</evidence>
<dbReference type="InterPro" id="IPR051531">
    <property type="entry name" value="N-acetyltransferase"/>
</dbReference>
<feature type="domain" description="N-acetyltransferase" evidence="1">
    <location>
        <begin position="10"/>
        <end position="179"/>
    </location>
</feature>
<evidence type="ECO:0000259" key="1">
    <source>
        <dbReference type="PROSITE" id="PS51186"/>
    </source>
</evidence>
<dbReference type="SUPFAM" id="SSF55729">
    <property type="entry name" value="Acyl-CoA N-acyltransferases (Nat)"/>
    <property type="match status" value="1"/>
</dbReference>
<keyword evidence="3" id="KW-1185">Reference proteome</keyword>
<comment type="caution">
    <text evidence="2">The sequence shown here is derived from an EMBL/GenBank/DDBJ whole genome shotgun (WGS) entry which is preliminary data.</text>
</comment>
<dbReference type="InterPro" id="IPR016181">
    <property type="entry name" value="Acyl_CoA_acyltransferase"/>
</dbReference>
<dbReference type="EMBL" id="BAAAUX010000011">
    <property type="protein sequence ID" value="GAA2788978.1"/>
    <property type="molecule type" value="Genomic_DNA"/>
</dbReference>